<dbReference type="RefSeq" id="WP_179355382.1">
    <property type="nucleotide sequence ID" value="NZ_CP058627.1"/>
</dbReference>
<dbReference type="Gene3D" id="3.20.20.70">
    <property type="entry name" value="Aldolase class I"/>
    <property type="match status" value="1"/>
</dbReference>
<dbReference type="GO" id="GO:0016628">
    <property type="term" value="F:oxidoreductase activity, acting on the CH-CH group of donors, NAD or NADP as acceptor"/>
    <property type="evidence" value="ECO:0007669"/>
    <property type="project" value="UniProtKB-ARBA"/>
</dbReference>
<dbReference type="KEGG" id="chiz:HQ393_11895"/>
<organism evidence="5 6">
    <name type="scientific">Chitinibacter bivalviorum</name>
    <dbReference type="NCBI Taxonomy" id="2739434"/>
    <lineage>
        <taxon>Bacteria</taxon>
        <taxon>Pseudomonadati</taxon>
        <taxon>Pseudomonadota</taxon>
        <taxon>Betaproteobacteria</taxon>
        <taxon>Neisseriales</taxon>
        <taxon>Chitinibacteraceae</taxon>
        <taxon>Chitinibacter</taxon>
    </lineage>
</organism>
<dbReference type="GO" id="GO:0010181">
    <property type="term" value="F:FMN binding"/>
    <property type="evidence" value="ECO:0007669"/>
    <property type="project" value="InterPro"/>
</dbReference>
<reference evidence="5 6" key="1">
    <citation type="submission" date="2020-07" db="EMBL/GenBank/DDBJ databases">
        <title>Complete genome sequence of Chitinibacter sp. 2T18.</title>
        <authorList>
            <person name="Bae J.-W."/>
            <person name="Choi J.-W."/>
        </authorList>
    </citation>
    <scope>NUCLEOTIDE SEQUENCE [LARGE SCALE GENOMIC DNA]</scope>
    <source>
        <strain evidence="5 6">2T18</strain>
    </source>
</reference>
<dbReference type="PANTHER" id="PTHR22893">
    <property type="entry name" value="NADH OXIDOREDUCTASE-RELATED"/>
    <property type="match status" value="1"/>
</dbReference>
<keyword evidence="6" id="KW-1185">Reference proteome</keyword>
<evidence type="ECO:0000256" key="3">
    <source>
        <dbReference type="ARBA" id="ARBA00023002"/>
    </source>
</evidence>
<gene>
    <name evidence="5" type="ORF">HQ393_11895</name>
</gene>
<comment type="cofactor">
    <cofactor evidence="1">
        <name>FMN</name>
        <dbReference type="ChEBI" id="CHEBI:58210"/>
    </cofactor>
</comment>
<dbReference type="InterPro" id="IPR001155">
    <property type="entry name" value="OxRdtase_FMN_N"/>
</dbReference>
<comment type="similarity">
    <text evidence="2">Belongs to the NADH:flavin oxidoreductase/NADH oxidase family.</text>
</comment>
<dbReference type="PANTHER" id="PTHR22893:SF91">
    <property type="entry name" value="NADPH DEHYDROGENASE 2-RELATED"/>
    <property type="match status" value="1"/>
</dbReference>
<evidence type="ECO:0000259" key="4">
    <source>
        <dbReference type="Pfam" id="PF00724"/>
    </source>
</evidence>
<dbReference type="CDD" id="cd02933">
    <property type="entry name" value="OYE_like_FMN"/>
    <property type="match status" value="1"/>
</dbReference>
<sequence length="358" mass="37751">MLFDSFKLGPLSLQNRTVMAPMTRCRAVVNNTPNELVAQYYGQRANAGLIITEGTSPSPDGIGYARIPGLYNAEQVAGWKLATDAAHQGGAKIFIQFMHCGRVTGAANLPAGARAVGPTSENCPGEMYTDAAGMQAHAQPHALTESEITEVVAEYAQAAKLAVEAGFDGIELHGANGYLIEQFLNANVNSRTDGYGGSAAARNRFALEVAKACVDAIGADRVGMRISPYGVFNSTGAFDGVEAQYLDLVKALSDLGLVYVHLVDHSAMGAPEVPAAFKAQLRATFKGAFIASGGFETVEAAEAVLAENRGDLIAFGRPFISNPDLVHRLKNQLPLAQPDANTFYTADAVGYTDYPTAA</sequence>
<dbReference type="FunFam" id="3.20.20.70:FF:000059">
    <property type="entry name" value="N-ethylmaleimide reductase, FMN-linked"/>
    <property type="match status" value="1"/>
</dbReference>
<evidence type="ECO:0000256" key="2">
    <source>
        <dbReference type="ARBA" id="ARBA00005979"/>
    </source>
</evidence>
<dbReference type="Pfam" id="PF00724">
    <property type="entry name" value="Oxidored_FMN"/>
    <property type="match status" value="1"/>
</dbReference>
<evidence type="ECO:0000313" key="5">
    <source>
        <dbReference type="EMBL" id="QLG88879.1"/>
    </source>
</evidence>
<dbReference type="InterPro" id="IPR013785">
    <property type="entry name" value="Aldolase_TIM"/>
</dbReference>
<protein>
    <submittedName>
        <fullName evidence="5">Alkene reductase</fullName>
    </submittedName>
</protein>
<feature type="domain" description="NADH:flavin oxidoreductase/NADH oxidase N-terminal" evidence="4">
    <location>
        <begin position="2"/>
        <end position="335"/>
    </location>
</feature>
<dbReference type="GO" id="GO:0005829">
    <property type="term" value="C:cytosol"/>
    <property type="evidence" value="ECO:0007669"/>
    <property type="project" value="UniProtKB-ARBA"/>
</dbReference>
<dbReference type="SUPFAM" id="SSF51395">
    <property type="entry name" value="FMN-linked oxidoreductases"/>
    <property type="match status" value="1"/>
</dbReference>
<dbReference type="AlphaFoldDB" id="A0A7H9BK63"/>
<dbReference type="Proteomes" id="UP000509597">
    <property type="component" value="Chromosome"/>
</dbReference>
<keyword evidence="3" id="KW-0560">Oxidoreductase</keyword>
<evidence type="ECO:0000256" key="1">
    <source>
        <dbReference type="ARBA" id="ARBA00001917"/>
    </source>
</evidence>
<dbReference type="InterPro" id="IPR045247">
    <property type="entry name" value="Oye-like"/>
</dbReference>
<evidence type="ECO:0000313" key="6">
    <source>
        <dbReference type="Proteomes" id="UP000509597"/>
    </source>
</evidence>
<proteinExistence type="inferred from homology"/>
<accession>A0A7H9BK63</accession>
<dbReference type="EMBL" id="CP058627">
    <property type="protein sequence ID" value="QLG88879.1"/>
    <property type="molecule type" value="Genomic_DNA"/>
</dbReference>
<name>A0A7H9BK63_9NEIS</name>